<dbReference type="PANTHER" id="PTHR43820:SF2">
    <property type="entry name" value="ABC TRANSPORTER ATP-BINDING PROTEIN"/>
    <property type="match status" value="1"/>
</dbReference>
<dbReference type="Pfam" id="PF00005">
    <property type="entry name" value="ABC_tran"/>
    <property type="match status" value="1"/>
</dbReference>
<evidence type="ECO:0000256" key="1">
    <source>
        <dbReference type="ARBA" id="ARBA00005417"/>
    </source>
</evidence>
<dbReference type="InterPro" id="IPR017871">
    <property type="entry name" value="ABC_transporter-like_CS"/>
</dbReference>
<dbReference type="InterPro" id="IPR052156">
    <property type="entry name" value="BCAA_Transport_ATP-bd_LivF"/>
</dbReference>
<dbReference type="CDD" id="cd03224">
    <property type="entry name" value="ABC_TM1139_LivF_branched"/>
    <property type="match status" value="1"/>
</dbReference>
<evidence type="ECO:0000256" key="5">
    <source>
        <dbReference type="ARBA" id="ARBA00022741"/>
    </source>
</evidence>
<keyword evidence="4" id="KW-0472">Membrane</keyword>
<dbReference type="PROSITE" id="PS50893">
    <property type="entry name" value="ABC_TRANSPORTER_2"/>
    <property type="match status" value="1"/>
</dbReference>
<dbReference type="SUPFAM" id="SSF52540">
    <property type="entry name" value="P-loop containing nucleoside triphosphate hydrolases"/>
    <property type="match status" value="1"/>
</dbReference>
<accession>A0A1W1ZGM1</accession>
<dbReference type="Proteomes" id="UP000192708">
    <property type="component" value="Unassembled WGS sequence"/>
</dbReference>
<evidence type="ECO:0000256" key="7">
    <source>
        <dbReference type="ARBA" id="ARBA00022970"/>
    </source>
</evidence>
<keyword evidence="10" id="KW-1185">Reference proteome</keyword>
<evidence type="ECO:0000313" key="10">
    <source>
        <dbReference type="Proteomes" id="UP000192708"/>
    </source>
</evidence>
<dbReference type="EMBL" id="FWXJ01000005">
    <property type="protein sequence ID" value="SMC47332.1"/>
    <property type="molecule type" value="Genomic_DNA"/>
</dbReference>
<dbReference type="AlphaFoldDB" id="A0A1W1ZGM1"/>
<dbReference type="GO" id="GO:0016887">
    <property type="term" value="F:ATP hydrolysis activity"/>
    <property type="evidence" value="ECO:0007669"/>
    <property type="project" value="InterPro"/>
</dbReference>
<dbReference type="RefSeq" id="WP_234986913.1">
    <property type="nucleotide sequence ID" value="NZ_FWXJ01000005.1"/>
</dbReference>
<evidence type="ECO:0000256" key="6">
    <source>
        <dbReference type="ARBA" id="ARBA00022840"/>
    </source>
</evidence>
<name>A0A1W1ZGM1_9BURK</name>
<dbReference type="GO" id="GO:0015807">
    <property type="term" value="P:L-amino acid transport"/>
    <property type="evidence" value="ECO:0007669"/>
    <property type="project" value="TreeGrafter"/>
</dbReference>
<keyword evidence="6 9" id="KW-0067">ATP-binding</keyword>
<keyword evidence="2" id="KW-0813">Transport</keyword>
<comment type="similarity">
    <text evidence="1">Belongs to the ABC transporter superfamily.</text>
</comment>
<keyword evidence="4" id="KW-0997">Cell inner membrane</keyword>
<dbReference type="STRING" id="1938817.SAMN06296008_105101"/>
<evidence type="ECO:0000313" key="9">
    <source>
        <dbReference type="EMBL" id="SMC47332.1"/>
    </source>
</evidence>
<keyword evidence="3" id="KW-1003">Cell membrane</keyword>
<organism evidence="9 10">
    <name type="scientific">Polynucleobacter kasalickyi</name>
    <dbReference type="NCBI Taxonomy" id="1938817"/>
    <lineage>
        <taxon>Bacteria</taxon>
        <taxon>Pseudomonadati</taxon>
        <taxon>Pseudomonadota</taxon>
        <taxon>Betaproteobacteria</taxon>
        <taxon>Burkholderiales</taxon>
        <taxon>Burkholderiaceae</taxon>
        <taxon>Polynucleobacter</taxon>
    </lineage>
</organism>
<proteinExistence type="inferred from homology"/>
<keyword evidence="7" id="KW-0029">Amino-acid transport</keyword>
<dbReference type="GO" id="GO:0005524">
    <property type="term" value="F:ATP binding"/>
    <property type="evidence" value="ECO:0007669"/>
    <property type="project" value="UniProtKB-KW"/>
</dbReference>
<evidence type="ECO:0000256" key="3">
    <source>
        <dbReference type="ARBA" id="ARBA00022475"/>
    </source>
</evidence>
<keyword evidence="5" id="KW-0547">Nucleotide-binding</keyword>
<evidence type="ECO:0000256" key="2">
    <source>
        <dbReference type="ARBA" id="ARBA00022448"/>
    </source>
</evidence>
<gene>
    <name evidence="9" type="ORF">SAMN06296008_105101</name>
</gene>
<dbReference type="InterPro" id="IPR003439">
    <property type="entry name" value="ABC_transporter-like_ATP-bd"/>
</dbReference>
<dbReference type="InterPro" id="IPR027417">
    <property type="entry name" value="P-loop_NTPase"/>
</dbReference>
<dbReference type="PANTHER" id="PTHR43820">
    <property type="entry name" value="HIGH-AFFINITY BRANCHED-CHAIN AMINO ACID TRANSPORT ATP-BINDING PROTEIN LIVF"/>
    <property type="match status" value="1"/>
</dbReference>
<reference evidence="9 10" key="1">
    <citation type="submission" date="2017-04" db="EMBL/GenBank/DDBJ databases">
        <authorList>
            <person name="Afonso C.L."/>
            <person name="Miller P.J."/>
            <person name="Scott M.A."/>
            <person name="Spackman E."/>
            <person name="Goraichik I."/>
            <person name="Dimitrov K.M."/>
            <person name="Suarez D.L."/>
            <person name="Swayne D.E."/>
        </authorList>
    </citation>
    <scope>NUCLEOTIDE SEQUENCE [LARGE SCALE GENOMIC DNA]</scope>
    <source>
        <strain evidence="9 10">VK13</strain>
    </source>
</reference>
<dbReference type="GO" id="GO:0015658">
    <property type="term" value="F:branched-chain amino acid transmembrane transporter activity"/>
    <property type="evidence" value="ECO:0007669"/>
    <property type="project" value="TreeGrafter"/>
</dbReference>
<dbReference type="Gene3D" id="3.40.50.300">
    <property type="entry name" value="P-loop containing nucleotide triphosphate hydrolases"/>
    <property type="match status" value="1"/>
</dbReference>
<feature type="domain" description="ABC transporter" evidence="8">
    <location>
        <begin position="6"/>
        <end position="236"/>
    </location>
</feature>
<evidence type="ECO:0000256" key="4">
    <source>
        <dbReference type="ARBA" id="ARBA00022519"/>
    </source>
</evidence>
<dbReference type="SMART" id="SM00382">
    <property type="entry name" value="AAA"/>
    <property type="match status" value="1"/>
</dbReference>
<dbReference type="PROSITE" id="PS00211">
    <property type="entry name" value="ABC_TRANSPORTER_1"/>
    <property type="match status" value="1"/>
</dbReference>
<protein>
    <submittedName>
        <fullName evidence="9">Amino acid/amide ABC transporter ATP-binding protein 2, HAAT family</fullName>
    </submittedName>
</protein>
<evidence type="ECO:0000259" key="8">
    <source>
        <dbReference type="PROSITE" id="PS50893"/>
    </source>
</evidence>
<dbReference type="InterPro" id="IPR003593">
    <property type="entry name" value="AAA+_ATPase"/>
</dbReference>
<sequence length="237" mass="25845">MVTNALELKNVNSYYGDSHVLYDLSLDLEEGTLLALLGRNGAGKTTLMKTISGLLTPKSGEILLFGKNIAKEKPEVIAKAGVRLVPQGRRIFPSLTVEENLLVAEQKRPIKAMWNLKRVYELFPQLEVRIKQRAGTLSGGEQQMLAIGRALMGNPDVLLLDEPSEGLAPLIVAEVARGIELIKNEGLSIILVEQNFQLAMSVADNVVVLNTGEIAYQGPAKDVHENPELATKHLGVF</sequence>